<dbReference type="Proteomes" id="UP000054516">
    <property type="component" value="Unassembled WGS sequence"/>
</dbReference>
<reference evidence="2" key="1">
    <citation type="submission" date="2016-03" db="EMBL/GenBank/DDBJ databases">
        <title>Draft genome sequence of Rosellinia necatrix.</title>
        <authorList>
            <person name="Kanematsu S."/>
        </authorList>
    </citation>
    <scope>NUCLEOTIDE SEQUENCE [LARGE SCALE GENOMIC DNA]</scope>
    <source>
        <strain evidence="2">W97</strain>
    </source>
</reference>
<dbReference type="OMA" id="QPWESAD"/>
<organism evidence="2">
    <name type="scientific">Rosellinia necatrix</name>
    <name type="common">White root-rot fungus</name>
    <dbReference type="NCBI Taxonomy" id="77044"/>
    <lineage>
        <taxon>Eukaryota</taxon>
        <taxon>Fungi</taxon>
        <taxon>Dikarya</taxon>
        <taxon>Ascomycota</taxon>
        <taxon>Pezizomycotina</taxon>
        <taxon>Sordariomycetes</taxon>
        <taxon>Xylariomycetidae</taxon>
        <taxon>Xylariales</taxon>
        <taxon>Xylariaceae</taxon>
        <taxon>Rosellinia</taxon>
    </lineage>
</organism>
<dbReference type="PANTHER" id="PTHR35910">
    <property type="entry name" value="2EXR DOMAIN-CONTAINING PROTEIN"/>
    <property type="match status" value="1"/>
</dbReference>
<dbReference type="InterPro" id="IPR045518">
    <property type="entry name" value="2EXR"/>
</dbReference>
<protein>
    <recommendedName>
        <fullName evidence="1">2EXR domain-containing protein</fullName>
    </recommendedName>
</protein>
<feature type="domain" description="2EXR" evidence="1">
    <location>
        <begin position="6"/>
        <end position="180"/>
    </location>
</feature>
<sequence length="478" mass="56581">MPPDHFPQFVLLPLELRMMIYQFASPARFVHVQEDHEDPDEFEERFRTTPVQLRLHPSVTYFARHWRHRIPWAPAAWRPYYRRQQMTLDMYGLRCPRQRHQPWESADGVPDIPHHFLSENPDVAWEFVRSGSFYSTAPIPALLHVSRESRHILMGHGYELAFRTRTCGPRTWFNFKTDVLYLGEFELGEMDRPLHRLLSGNTKWDVGQFDPSDLKRVRRVALESSAKILICDLTNWARQLSNLLELFAGLEELFIEEGMRVSPTTEFGRAARADGPFWTYTPAEEVDVLYTMVEHEDLVHFTGFAHEGLRAYKTANMGDGSRFFIDAALRFEEQLAAIRDETVQREALAPWKIPKVSIVHIGHPWMIRALFEQRWSTWNSFQFRKEENARAKAIEEARRSIDVPKKHLYHLPDLPPSPFSRQFRDELEVYHASLEAYIYSEYDWERRSDYHHWMFSEGMRLPDVRRLAFHPTSAQQPW</sequence>
<dbReference type="AlphaFoldDB" id="A0A1W2TGX4"/>
<gene>
    <name evidence="2" type="ORF">SAMD00023353_2700320</name>
</gene>
<evidence type="ECO:0000313" key="3">
    <source>
        <dbReference type="Proteomes" id="UP000054516"/>
    </source>
</evidence>
<keyword evidence="3" id="KW-1185">Reference proteome</keyword>
<name>A0A1W2TGX4_ROSNE</name>
<dbReference type="PANTHER" id="PTHR35910:SF1">
    <property type="entry name" value="2EXR DOMAIN-CONTAINING PROTEIN"/>
    <property type="match status" value="1"/>
</dbReference>
<dbReference type="OrthoDB" id="3513892at2759"/>
<dbReference type="EMBL" id="DF977472">
    <property type="protein sequence ID" value="GAP87378.2"/>
    <property type="molecule type" value="Genomic_DNA"/>
</dbReference>
<evidence type="ECO:0000313" key="2">
    <source>
        <dbReference type="EMBL" id="GAP87378.2"/>
    </source>
</evidence>
<dbReference type="Pfam" id="PF20150">
    <property type="entry name" value="2EXR"/>
    <property type="match status" value="1"/>
</dbReference>
<accession>A0A1W2TGX4</accession>
<evidence type="ECO:0000259" key="1">
    <source>
        <dbReference type="Pfam" id="PF20150"/>
    </source>
</evidence>
<proteinExistence type="predicted"/>